<dbReference type="AlphaFoldDB" id="A0A0E9UJG0"/>
<dbReference type="EMBL" id="GBXM01042741">
    <property type="protein sequence ID" value="JAH65836.1"/>
    <property type="molecule type" value="Transcribed_RNA"/>
</dbReference>
<proteinExistence type="predicted"/>
<name>A0A0E9UJG0_ANGAN</name>
<organism evidence="1">
    <name type="scientific">Anguilla anguilla</name>
    <name type="common">European freshwater eel</name>
    <name type="synonym">Muraena anguilla</name>
    <dbReference type="NCBI Taxonomy" id="7936"/>
    <lineage>
        <taxon>Eukaryota</taxon>
        <taxon>Metazoa</taxon>
        <taxon>Chordata</taxon>
        <taxon>Craniata</taxon>
        <taxon>Vertebrata</taxon>
        <taxon>Euteleostomi</taxon>
        <taxon>Actinopterygii</taxon>
        <taxon>Neopterygii</taxon>
        <taxon>Teleostei</taxon>
        <taxon>Anguilliformes</taxon>
        <taxon>Anguillidae</taxon>
        <taxon>Anguilla</taxon>
    </lineage>
</organism>
<evidence type="ECO:0000313" key="1">
    <source>
        <dbReference type="EMBL" id="JAH65836.1"/>
    </source>
</evidence>
<accession>A0A0E9UJG0</accession>
<protein>
    <submittedName>
        <fullName evidence="1">Uncharacterized protein</fullName>
    </submittedName>
</protein>
<sequence>MHHGDSITFQDIATVVIIMPQQ</sequence>
<reference evidence="1" key="2">
    <citation type="journal article" date="2015" name="Fish Shellfish Immunol.">
        <title>Early steps in the European eel (Anguilla anguilla)-Vibrio vulnificus interaction in the gills: Role of the RtxA13 toxin.</title>
        <authorList>
            <person name="Callol A."/>
            <person name="Pajuelo D."/>
            <person name="Ebbesson L."/>
            <person name="Teles M."/>
            <person name="MacKenzie S."/>
            <person name="Amaro C."/>
        </authorList>
    </citation>
    <scope>NUCLEOTIDE SEQUENCE</scope>
</reference>
<reference evidence="1" key="1">
    <citation type="submission" date="2014-11" db="EMBL/GenBank/DDBJ databases">
        <authorList>
            <person name="Amaro Gonzalez C."/>
        </authorList>
    </citation>
    <scope>NUCLEOTIDE SEQUENCE</scope>
</reference>